<evidence type="ECO:0000256" key="3">
    <source>
        <dbReference type="SAM" id="SignalP"/>
    </source>
</evidence>
<keyword evidence="2" id="KW-0812">Transmembrane</keyword>
<protein>
    <submittedName>
        <fullName evidence="4">Uncharacterized protein</fullName>
    </submittedName>
</protein>
<reference evidence="4" key="1">
    <citation type="submission" date="2021-06" db="EMBL/GenBank/DDBJ databases">
        <authorList>
            <person name="Hodson N. C."/>
            <person name="Mongue J. A."/>
            <person name="Jaron S. K."/>
        </authorList>
    </citation>
    <scope>NUCLEOTIDE SEQUENCE</scope>
</reference>
<evidence type="ECO:0000313" key="5">
    <source>
        <dbReference type="Proteomes" id="UP000708208"/>
    </source>
</evidence>
<name>A0A8J2M790_9HEXA</name>
<organism evidence="4 5">
    <name type="scientific">Allacma fusca</name>
    <dbReference type="NCBI Taxonomy" id="39272"/>
    <lineage>
        <taxon>Eukaryota</taxon>
        <taxon>Metazoa</taxon>
        <taxon>Ecdysozoa</taxon>
        <taxon>Arthropoda</taxon>
        <taxon>Hexapoda</taxon>
        <taxon>Collembola</taxon>
        <taxon>Symphypleona</taxon>
        <taxon>Sminthuridae</taxon>
        <taxon>Allacma</taxon>
    </lineage>
</organism>
<keyword evidence="3" id="KW-0732">Signal</keyword>
<dbReference type="AlphaFoldDB" id="A0A8J2M790"/>
<keyword evidence="2" id="KW-0472">Membrane</keyword>
<gene>
    <name evidence="4" type="ORF">AFUS01_LOCUS43785</name>
</gene>
<feature type="transmembrane region" description="Helical" evidence="2">
    <location>
        <begin position="294"/>
        <end position="323"/>
    </location>
</feature>
<feature type="signal peptide" evidence="3">
    <location>
        <begin position="1"/>
        <end position="19"/>
    </location>
</feature>
<keyword evidence="1" id="KW-1015">Disulfide bond</keyword>
<comment type="caution">
    <text evidence="4">The sequence shown here is derived from an EMBL/GenBank/DDBJ whole genome shotgun (WGS) entry which is preliminary data.</text>
</comment>
<dbReference type="InterPro" id="IPR002172">
    <property type="entry name" value="LDrepeatLR_classA_rpt"/>
</dbReference>
<keyword evidence="5" id="KW-1185">Reference proteome</keyword>
<dbReference type="EMBL" id="CAJVCH010570173">
    <property type="protein sequence ID" value="CAG7834261.1"/>
    <property type="molecule type" value="Genomic_DNA"/>
</dbReference>
<dbReference type="Proteomes" id="UP000708208">
    <property type="component" value="Unassembled WGS sequence"/>
</dbReference>
<evidence type="ECO:0000313" key="4">
    <source>
        <dbReference type="EMBL" id="CAG7834261.1"/>
    </source>
</evidence>
<evidence type="ECO:0000256" key="2">
    <source>
        <dbReference type="SAM" id="Phobius"/>
    </source>
</evidence>
<keyword evidence="2" id="KW-1133">Transmembrane helix</keyword>
<sequence length="406" mass="45094">MKFLTLVVIVLSLVTHSLTITYGPSIEFLTRGKSTTAQSSKTRGKTLFLQEYPNKSVVVPLLEGKPSADAKVVNKFFQNFHYARFFVEAPNGYQIMAVIQSLQLATSSGTQSNCLDHIMFYDINSRNQSSSICGTVTKDDFDYDPASLIGPRYFRSTGDNIAVEILILSSSIRKRQLTVEIAFTAFRGDEDCSNSTSDLGPTNSKFQSCAHPSPEDLASDGLEVTECIPWALFCDGVLNCAASTELDFGYDEQNCSEIRQIETSFYDVDESNVMAEIRYRRKLAEMEDSNDTWIIHYAVIGLAGVVISILVFSCLCYWGIWLFPNSNTSAEKSDDSNSDTMEDVTVEKHDLDANPTIEKKLGFAEKRFRSQSLAPLSIPATLKVNPDGSHSIEAYHGNRRLTISVN</sequence>
<proteinExistence type="predicted"/>
<feature type="chain" id="PRO_5035311682" evidence="3">
    <location>
        <begin position="20"/>
        <end position="406"/>
    </location>
</feature>
<evidence type="ECO:0000256" key="1">
    <source>
        <dbReference type="ARBA" id="ARBA00023157"/>
    </source>
</evidence>
<dbReference type="CDD" id="cd00112">
    <property type="entry name" value="LDLa"/>
    <property type="match status" value="1"/>
</dbReference>
<accession>A0A8J2M790</accession>